<gene>
    <name evidence="2" type="ORF">MNV_1250025</name>
</gene>
<organism evidence="2 3">
    <name type="scientific">Candidatus Methanoperedens nitratireducens</name>
    <dbReference type="NCBI Taxonomy" id="1392998"/>
    <lineage>
        <taxon>Archaea</taxon>
        <taxon>Methanobacteriati</taxon>
        <taxon>Methanobacteriota</taxon>
        <taxon>Stenosarchaea group</taxon>
        <taxon>Methanomicrobia</taxon>
        <taxon>Methanosarcinales</taxon>
        <taxon>ANME-2 cluster</taxon>
        <taxon>Candidatus Methanoperedentaceae</taxon>
        <taxon>Candidatus Methanoperedens</taxon>
    </lineage>
</organism>
<protein>
    <submittedName>
        <fullName evidence="2">Uncharacterized protein</fullName>
    </submittedName>
</protein>
<keyword evidence="1" id="KW-0472">Membrane</keyword>
<keyword evidence="3" id="KW-1185">Reference proteome</keyword>
<accession>A0A284VK54</accession>
<evidence type="ECO:0000256" key="1">
    <source>
        <dbReference type="SAM" id="Phobius"/>
    </source>
</evidence>
<dbReference type="Proteomes" id="UP000218615">
    <property type="component" value="Unassembled WGS sequence"/>
</dbReference>
<sequence length="472" mass="53676">MKKEKRKFLVLIIVLVSLNINLHGSALPSGTQNNSIQWFPSLAADNNTVYIVWADERNGNYTRIMNNLPHKSGDIYISKGSFQSDWVFDKNIRINDIKGTTGHGSPSIEVDNNDIYVVWEDDRFGFEELYFTSSQKNSIKFKKDLPIVAEAGSQVLPSVGVLNKTVYVAMMNKKTWEIDFTEGRPVNGVYKFDKPLRVNDDASGNWHYAPSLAVDDEKNVCIAWLDARNSNYDIYFSHGVKENGTWRFSKNIRVNDDSINASHYTPSIAFDNGSVYVAWYDNRNNDFDIYIATGRLINNNWEFDKNVRVNDDTGGSDQMHPHIAVRSGEIFIVWEDGRNGGSDIYFSNGVMKNDSLEFSKNTEVNDIKGKHYDPQIEIVGDNVYIAWQAEKTPYNDPTFKYGEYGTDSGDIYFSHGKYNGENWEFSRNVKVNDDSTDSFTEPNPVFLGLVPGSVIVLIIVAGYLRKYGKRKN</sequence>
<proteinExistence type="predicted"/>
<reference evidence="3" key="1">
    <citation type="submission" date="2017-06" db="EMBL/GenBank/DDBJ databases">
        <authorList>
            <person name="Cremers G."/>
        </authorList>
    </citation>
    <scope>NUCLEOTIDE SEQUENCE [LARGE SCALE GENOMIC DNA]</scope>
</reference>
<feature type="transmembrane region" description="Helical" evidence="1">
    <location>
        <begin position="445"/>
        <end position="464"/>
    </location>
</feature>
<evidence type="ECO:0000313" key="2">
    <source>
        <dbReference type="EMBL" id="SNQ59645.1"/>
    </source>
</evidence>
<keyword evidence="1" id="KW-1133">Transmembrane helix</keyword>
<evidence type="ECO:0000313" key="3">
    <source>
        <dbReference type="Proteomes" id="UP000218615"/>
    </source>
</evidence>
<dbReference type="AlphaFoldDB" id="A0A284VK54"/>
<dbReference type="EMBL" id="FZMP01000030">
    <property type="protein sequence ID" value="SNQ59645.1"/>
    <property type="molecule type" value="Genomic_DNA"/>
</dbReference>
<keyword evidence="1" id="KW-0812">Transmembrane</keyword>
<name>A0A284VK54_9EURY</name>
<dbReference type="OrthoDB" id="146042at2157"/>
<dbReference type="RefSeq" id="WP_096203982.1">
    <property type="nucleotide sequence ID" value="NZ_FZMP01000030.1"/>
</dbReference>